<dbReference type="PANTHER" id="PTHR35272:SF3">
    <property type="entry name" value="THIOL:DISULFIDE INTERCHANGE PROTEIN DSBC"/>
    <property type="match status" value="1"/>
</dbReference>
<evidence type="ECO:0000259" key="1">
    <source>
        <dbReference type="Pfam" id="PF13462"/>
    </source>
</evidence>
<protein>
    <submittedName>
        <fullName evidence="2">DSBA oxidoreductase</fullName>
    </submittedName>
</protein>
<dbReference type="PANTHER" id="PTHR35272">
    <property type="entry name" value="THIOL:DISULFIDE INTERCHANGE PROTEIN DSBC-RELATED"/>
    <property type="match status" value="1"/>
</dbReference>
<reference evidence="3" key="2">
    <citation type="submission" date="2010-02" db="EMBL/GenBank/DDBJ databases">
        <title>Complete genome sequence of Marinobacter adhaerens type strain (HP15).</title>
        <authorList>
            <person name="Gaerdes A.A.M."/>
            <person name="Kaeppel E."/>
            <person name="Shezad A."/>
            <person name="Seebah S."/>
            <person name="Teeling H."/>
            <person name="Yarza P."/>
            <person name="Gloeckner F.O."/>
            <person name="Ullrich M.S."/>
        </authorList>
    </citation>
    <scope>NUCLEOTIDE SEQUENCE [LARGE SCALE GENOMIC DNA]</scope>
    <source>
        <strain evidence="3">DSM 23420 / HP15</strain>
    </source>
</reference>
<dbReference type="SUPFAM" id="SSF52833">
    <property type="entry name" value="Thioredoxin-like"/>
    <property type="match status" value="1"/>
</dbReference>
<accession>E4PJ98</accession>
<proteinExistence type="predicted"/>
<dbReference type="AlphaFoldDB" id="E4PJ98"/>
<name>E4PJ98_MARAH</name>
<dbReference type="eggNOG" id="COG1651">
    <property type="taxonomic scope" value="Bacteria"/>
</dbReference>
<dbReference type="HOGENOM" id="CLU_000288_47_2_6"/>
<dbReference type="Proteomes" id="UP000007077">
    <property type="component" value="Chromosome"/>
</dbReference>
<dbReference type="Gene3D" id="3.40.30.10">
    <property type="entry name" value="Glutaredoxin"/>
    <property type="match status" value="1"/>
</dbReference>
<dbReference type="InterPro" id="IPR051470">
    <property type="entry name" value="Thiol:disulfide_interchange"/>
</dbReference>
<dbReference type="PATRIC" id="fig|225937.3.peg.151"/>
<feature type="domain" description="Thioredoxin-like fold" evidence="1">
    <location>
        <begin position="89"/>
        <end position="257"/>
    </location>
</feature>
<organism evidence="2 3">
    <name type="scientific">Marinobacter adhaerens (strain DSM 23420 / HP15)</name>
    <dbReference type="NCBI Taxonomy" id="225937"/>
    <lineage>
        <taxon>Bacteria</taxon>
        <taxon>Pseudomonadati</taxon>
        <taxon>Pseudomonadota</taxon>
        <taxon>Gammaproteobacteria</taxon>
        <taxon>Pseudomonadales</taxon>
        <taxon>Marinobacteraceae</taxon>
        <taxon>Marinobacter</taxon>
    </lineage>
</organism>
<gene>
    <name evidence="2" type="ordered locus">HP15_153</name>
</gene>
<evidence type="ECO:0000313" key="3">
    <source>
        <dbReference type="Proteomes" id="UP000007077"/>
    </source>
</evidence>
<sequence>MDLPVMPKFTQVAVFAALGVLSVSHAYQFSEIQTLKQERSQATQALTSNEIVSIVDQRLDVAEQRRAQDKFQTLIADYELASPRVPEDRLVYGSINARLTMQEFSDIECPFCRKMHGGLKSVVDNSQGVVNWEFKHFPLSGHNPAAAMQAKAVECVRESYGNRVAWAALDQFFEKTRSNGQGVGDLPTFARSMGLSGKAMELCLQSDAHQDRITQDYREGSRMGITGTPALRILDHKTGRDYLIKGYKTPEQLAQALQQILGA</sequence>
<evidence type="ECO:0000313" key="2">
    <source>
        <dbReference type="EMBL" id="ADP95917.1"/>
    </source>
</evidence>
<dbReference type="InterPro" id="IPR036249">
    <property type="entry name" value="Thioredoxin-like_sf"/>
</dbReference>
<dbReference type="KEGG" id="mad:HP15_153"/>
<dbReference type="STRING" id="225937.HP15_153"/>
<dbReference type="InterPro" id="IPR012336">
    <property type="entry name" value="Thioredoxin-like_fold"/>
</dbReference>
<dbReference type="Pfam" id="PF13462">
    <property type="entry name" value="Thioredoxin_4"/>
    <property type="match status" value="1"/>
</dbReference>
<dbReference type="EMBL" id="CP001978">
    <property type="protein sequence ID" value="ADP95917.1"/>
    <property type="molecule type" value="Genomic_DNA"/>
</dbReference>
<reference evidence="2 3" key="1">
    <citation type="journal article" date="2010" name="Stand. Genomic Sci.">
        <title>Complete genome sequence of Marinobacter adhaerens type strain (HP15), a diatom-interacting marine microorganism.</title>
        <authorList>
            <person name="Gardes A."/>
            <person name="Kaeppel E."/>
            <person name="Shehzad A."/>
            <person name="Seebah S."/>
            <person name="Teeling H."/>
            <person name="Yarza P."/>
            <person name="Glockner F.O."/>
            <person name="Grossart H.P."/>
            <person name="Ullrich M.S."/>
        </authorList>
    </citation>
    <scope>NUCLEOTIDE SEQUENCE [LARGE SCALE GENOMIC DNA]</scope>
    <source>
        <strain evidence="3">DSM 23420 / HP15</strain>
    </source>
</reference>